<gene>
    <name evidence="7" type="ORF">WICANDRAFT_21673</name>
</gene>
<sequence length="622" mass="71909">KEEISEKDRKVKGLSVNLLDHQVHGLKFLRKRERDKVIHKGGMLCDDMGLGKTVQTIALIVKNRPNEEDLKSNEDLEDEEIQPLNKKVPLRKFRGTLVICPVSLTTQWFQEIKRFAPHLKPFLFHGPKRPSNYKDLLEYDVVISSYDTIRSEYLKDKSPIYEGYWHRVVLDEAHTIKNKKSKTAIATYNVESLRRWCLTGTPIQNSIDELQSLFMFMRVSKYSDNHLWSTVISKLLKSKKSDKAFVLLKKELQEFMLRRTKSILQSTNFKLPAKNIHRCEIEFTEMEDELYNNLKNHFVRSLEDQFDNISAGGLSKPSNEPGVLFQRLSPSKLGGSRTNDKTFYMCALVYLLRLRQVCCHWKLLSDLTDDDLEDLNMSSAVVRPNQANVSPSKRDMDLAAELDDITNFMTSLTVKDTKCEICFKEKVQEDQKVCKKCQDKIDQNQKYEGSKVLKLIEILKKDPKRKTIVFSQFRELLMLVGPILSSHGIKYVNYDGKMNLKQKDKALDTLRNDPETTVLLCSLKSGALGLNLTVASQVVIFDPWWNPQIQEQAVDRVYRIGQTREVDIYEFAIKDSVEIEILKLQDQKRNLAKAITDNDNVAKNKLFEKLSEGDLIKLFGIK</sequence>
<dbReference type="PROSITE" id="PS51194">
    <property type="entry name" value="HELICASE_CTER"/>
    <property type="match status" value="1"/>
</dbReference>
<keyword evidence="3" id="KW-0067">ATP-binding</keyword>
<dbReference type="PROSITE" id="PS51192">
    <property type="entry name" value="HELICASE_ATP_BIND_1"/>
    <property type="match status" value="1"/>
</dbReference>
<organism evidence="7 8">
    <name type="scientific">Wickerhamomyces anomalus (strain ATCC 58044 / CBS 1984 / NCYC 433 / NRRL Y-366-8)</name>
    <name type="common">Yeast</name>
    <name type="synonym">Hansenula anomala</name>
    <dbReference type="NCBI Taxonomy" id="683960"/>
    <lineage>
        <taxon>Eukaryota</taxon>
        <taxon>Fungi</taxon>
        <taxon>Dikarya</taxon>
        <taxon>Ascomycota</taxon>
        <taxon>Saccharomycotina</taxon>
        <taxon>Saccharomycetes</taxon>
        <taxon>Phaffomycetales</taxon>
        <taxon>Wickerhamomycetaceae</taxon>
        <taxon>Wickerhamomyces</taxon>
    </lineage>
</organism>
<dbReference type="GO" id="GO:0008094">
    <property type="term" value="F:ATP-dependent activity, acting on DNA"/>
    <property type="evidence" value="ECO:0007669"/>
    <property type="project" value="TreeGrafter"/>
</dbReference>
<dbReference type="AlphaFoldDB" id="A0A1E3P2T3"/>
<dbReference type="Gene3D" id="3.40.50.300">
    <property type="entry name" value="P-loop containing nucleotide triphosphate hydrolases"/>
    <property type="match status" value="1"/>
</dbReference>
<dbReference type="InterPro" id="IPR001650">
    <property type="entry name" value="Helicase_C-like"/>
</dbReference>
<keyword evidence="1" id="KW-0547">Nucleotide-binding</keyword>
<dbReference type="PANTHER" id="PTHR45626:SF14">
    <property type="entry name" value="ATP-DEPENDENT DNA HELICASE (EUROFUNG)"/>
    <property type="match status" value="1"/>
</dbReference>
<dbReference type="GO" id="GO:0016787">
    <property type="term" value="F:hydrolase activity"/>
    <property type="evidence" value="ECO:0007669"/>
    <property type="project" value="UniProtKB-KW"/>
</dbReference>
<evidence type="ECO:0000256" key="1">
    <source>
        <dbReference type="ARBA" id="ARBA00022741"/>
    </source>
</evidence>
<dbReference type="GeneID" id="30198157"/>
<dbReference type="GO" id="GO:0005634">
    <property type="term" value="C:nucleus"/>
    <property type="evidence" value="ECO:0007669"/>
    <property type="project" value="TreeGrafter"/>
</dbReference>
<dbReference type="PANTHER" id="PTHR45626">
    <property type="entry name" value="TRANSCRIPTION TERMINATION FACTOR 2-RELATED"/>
    <property type="match status" value="1"/>
</dbReference>
<dbReference type="SMART" id="SM00490">
    <property type="entry name" value="HELICc"/>
    <property type="match status" value="1"/>
</dbReference>
<dbReference type="InterPro" id="IPR000330">
    <property type="entry name" value="SNF2_N"/>
</dbReference>
<keyword evidence="8" id="KW-1185">Reference proteome</keyword>
<reference evidence="7 8" key="1">
    <citation type="journal article" date="2016" name="Proc. Natl. Acad. Sci. U.S.A.">
        <title>Comparative genomics of biotechnologically important yeasts.</title>
        <authorList>
            <person name="Riley R."/>
            <person name="Haridas S."/>
            <person name="Wolfe K.H."/>
            <person name="Lopes M.R."/>
            <person name="Hittinger C.T."/>
            <person name="Goeker M."/>
            <person name="Salamov A.A."/>
            <person name="Wisecaver J.H."/>
            <person name="Long T.M."/>
            <person name="Calvey C.H."/>
            <person name="Aerts A.L."/>
            <person name="Barry K.W."/>
            <person name="Choi C."/>
            <person name="Clum A."/>
            <person name="Coughlan A.Y."/>
            <person name="Deshpande S."/>
            <person name="Douglass A.P."/>
            <person name="Hanson S.J."/>
            <person name="Klenk H.-P."/>
            <person name="LaButti K.M."/>
            <person name="Lapidus A."/>
            <person name="Lindquist E.A."/>
            <person name="Lipzen A.M."/>
            <person name="Meier-Kolthoff J.P."/>
            <person name="Ohm R.A."/>
            <person name="Otillar R.P."/>
            <person name="Pangilinan J.L."/>
            <person name="Peng Y."/>
            <person name="Rokas A."/>
            <person name="Rosa C.A."/>
            <person name="Scheuner C."/>
            <person name="Sibirny A.A."/>
            <person name="Slot J.C."/>
            <person name="Stielow J.B."/>
            <person name="Sun H."/>
            <person name="Kurtzman C.P."/>
            <person name="Blackwell M."/>
            <person name="Grigoriev I.V."/>
            <person name="Jeffries T.W."/>
        </authorList>
    </citation>
    <scope>NUCLEOTIDE SEQUENCE [LARGE SCALE GENOMIC DNA]</scope>
    <source>
        <strain evidence="8">ATCC 58044 / CBS 1984 / NCYC 433 / NRRL Y-366-8</strain>
    </source>
</reference>
<feature type="non-terminal residue" evidence="7">
    <location>
        <position position="622"/>
    </location>
</feature>
<dbReference type="OrthoDB" id="423559at2759"/>
<dbReference type="CDD" id="cd18793">
    <property type="entry name" value="SF2_C_SNF"/>
    <property type="match status" value="1"/>
</dbReference>
<dbReference type="InterPro" id="IPR038718">
    <property type="entry name" value="SNF2-like_sf"/>
</dbReference>
<dbReference type="SMART" id="SM00487">
    <property type="entry name" value="DEXDc"/>
    <property type="match status" value="1"/>
</dbReference>
<evidence type="ECO:0000313" key="7">
    <source>
        <dbReference type="EMBL" id="ODQ59789.1"/>
    </source>
</evidence>
<dbReference type="InterPro" id="IPR050628">
    <property type="entry name" value="SNF2_RAD54_helicase_TF"/>
</dbReference>
<evidence type="ECO:0000313" key="8">
    <source>
        <dbReference type="Proteomes" id="UP000094112"/>
    </source>
</evidence>
<dbReference type="Pfam" id="PF00176">
    <property type="entry name" value="SNF2-rel_dom"/>
    <property type="match status" value="1"/>
</dbReference>
<dbReference type="InterPro" id="IPR027417">
    <property type="entry name" value="P-loop_NTPase"/>
</dbReference>
<dbReference type="Pfam" id="PF00271">
    <property type="entry name" value="Helicase_C"/>
    <property type="match status" value="1"/>
</dbReference>
<proteinExistence type="predicted"/>
<evidence type="ECO:0000259" key="5">
    <source>
        <dbReference type="PROSITE" id="PS51192"/>
    </source>
</evidence>
<dbReference type="Gene3D" id="3.40.50.10810">
    <property type="entry name" value="Tandem AAA-ATPase domain"/>
    <property type="match status" value="1"/>
</dbReference>
<feature type="domain" description="Helicase ATP-binding" evidence="5">
    <location>
        <begin position="33"/>
        <end position="220"/>
    </location>
</feature>
<keyword evidence="4" id="KW-0175">Coiled coil</keyword>
<dbReference type="Proteomes" id="UP000094112">
    <property type="component" value="Unassembled WGS sequence"/>
</dbReference>
<dbReference type="GO" id="GO:0006281">
    <property type="term" value="P:DNA repair"/>
    <property type="evidence" value="ECO:0007669"/>
    <property type="project" value="TreeGrafter"/>
</dbReference>
<dbReference type="InterPro" id="IPR014001">
    <property type="entry name" value="Helicase_ATP-bd"/>
</dbReference>
<dbReference type="SUPFAM" id="SSF52540">
    <property type="entry name" value="P-loop containing nucleoside triphosphate hydrolases"/>
    <property type="match status" value="2"/>
</dbReference>
<feature type="coiled-coil region" evidence="4">
    <location>
        <begin position="574"/>
        <end position="604"/>
    </location>
</feature>
<name>A0A1E3P2T3_WICAA</name>
<dbReference type="CDD" id="cd18008">
    <property type="entry name" value="DEXDc_SHPRH-like"/>
    <property type="match status" value="1"/>
</dbReference>
<accession>A0A1E3P2T3</accession>
<dbReference type="InterPro" id="IPR049730">
    <property type="entry name" value="SNF2/RAD54-like_C"/>
</dbReference>
<dbReference type="STRING" id="683960.A0A1E3P2T3"/>
<dbReference type="EMBL" id="KV454210">
    <property type="protein sequence ID" value="ODQ59789.1"/>
    <property type="molecule type" value="Genomic_DNA"/>
</dbReference>
<evidence type="ECO:0000256" key="2">
    <source>
        <dbReference type="ARBA" id="ARBA00022801"/>
    </source>
</evidence>
<feature type="non-terminal residue" evidence="7">
    <location>
        <position position="1"/>
    </location>
</feature>
<evidence type="ECO:0000256" key="3">
    <source>
        <dbReference type="ARBA" id="ARBA00022840"/>
    </source>
</evidence>
<feature type="domain" description="Helicase C-terminal" evidence="6">
    <location>
        <begin position="451"/>
        <end position="607"/>
    </location>
</feature>
<dbReference type="GO" id="GO:0005524">
    <property type="term" value="F:ATP binding"/>
    <property type="evidence" value="ECO:0007669"/>
    <property type="project" value="UniProtKB-KW"/>
</dbReference>
<dbReference type="RefSeq" id="XP_019038996.1">
    <property type="nucleotide sequence ID" value="XM_019180911.1"/>
</dbReference>
<keyword evidence="2" id="KW-0378">Hydrolase</keyword>
<evidence type="ECO:0000259" key="6">
    <source>
        <dbReference type="PROSITE" id="PS51194"/>
    </source>
</evidence>
<protein>
    <submittedName>
        <fullName evidence="7">Uncharacterized protein</fullName>
    </submittedName>
</protein>
<evidence type="ECO:0000256" key="4">
    <source>
        <dbReference type="SAM" id="Coils"/>
    </source>
</evidence>